<protein>
    <submittedName>
        <fullName evidence="1">Uncharacterized protein</fullName>
    </submittedName>
</protein>
<dbReference type="EMBL" id="KQ982572">
    <property type="protein sequence ID" value="KYQ54689.1"/>
    <property type="molecule type" value="Genomic_DNA"/>
</dbReference>
<dbReference type="AlphaFoldDB" id="A0A151X313"/>
<gene>
    <name evidence="1" type="ORF">ALC60_06439</name>
</gene>
<accession>A0A151X313</accession>
<proteinExistence type="predicted"/>
<evidence type="ECO:0000313" key="2">
    <source>
        <dbReference type="Proteomes" id="UP000075809"/>
    </source>
</evidence>
<name>A0A151X313_9HYME</name>
<sequence length="89" mass="10391">QFNFTYFSHLKKDHSSKKGIGAGLMLRTYSLNFQLFCYFFQNERIAILCHQQEQFLMSLIAQQILKDRCPPLHLPPGVFPDSSRNVRPS</sequence>
<organism evidence="1 2">
    <name type="scientific">Mycetomoellerius zeteki</name>
    <dbReference type="NCBI Taxonomy" id="64791"/>
    <lineage>
        <taxon>Eukaryota</taxon>
        <taxon>Metazoa</taxon>
        <taxon>Ecdysozoa</taxon>
        <taxon>Arthropoda</taxon>
        <taxon>Hexapoda</taxon>
        <taxon>Insecta</taxon>
        <taxon>Pterygota</taxon>
        <taxon>Neoptera</taxon>
        <taxon>Endopterygota</taxon>
        <taxon>Hymenoptera</taxon>
        <taxon>Apocrita</taxon>
        <taxon>Aculeata</taxon>
        <taxon>Formicoidea</taxon>
        <taxon>Formicidae</taxon>
        <taxon>Myrmicinae</taxon>
        <taxon>Mycetomoellerius</taxon>
    </lineage>
</organism>
<evidence type="ECO:0000313" key="1">
    <source>
        <dbReference type="EMBL" id="KYQ54689.1"/>
    </source>
</evidence>
<keyword evidence="2" id="KW-1185">Reference proteome</keyword>
<dbReference type="Proteomes" id="UP000075809">
    <property type="component" value="Unassembled WGS sequence"/>
</dbReference>
<feature type="non-terminal residue" evidence="1">
    <location>
        <position position="1"/>
    </location>
</feature>
<reference evidence="1 2" key="1">
    <citation type="submission" date="2015-09" db="EMBL/GenBank/DDBJ databases">
        <title>Trachymyrmex zeteki WGS genome.</title>
        <authorList>
            <person name="Nygaard S."/>
            <person name="Hu H."/>
            <person name="Boomsma J."/>
            <person name="Zhang G."/>
        </authorList>
    </citation>
    <scope>NUCLEOTIDE SEQUENCE [LARGE SCALE GENOMIC DNA]</scope>
    <source>
        <strain evidence="1">Tzet28-1</strain>
        <tissue evidence="1">Whole body</tissue>
    </source>
</reference>